<gene>
    <name evidence="1" type="ORF">DPMN_186142</name>
</gene>
<reference evidence="1" key="2">
    <citation type="submission" date="2020-11" db="EMBL/GenBank/DDBJ databases">
        <authorList>
            <person name="McCartney M.A."/>
            <person name="Auch B."/>
            <person name="Kono T."/>
            <person name="Mallez S."/>
            <person name="Becker A."/>
            <person name="Gohl D.M."/>
            <person name="Silverstein K.A.T."/>
            <person name="Koren S."/>
            <person name="Bechman K.B."/>
            <person name="Herman A."/>
            <person name="Abrahante J.E."/>
            <person name="Garbe J."/>
        </authorList>
    </citation>
    <scope>NUCLEOTIDE SEQUENCE</scope>
    <source>
        <strain evidence="1">Duluth1</strain>
        <tissue evidence="1">Whole animal</tissue>
    </source>
</reference>
<organism evidence="1 2">
    <name type="scientific">Dreissena polymorpha</name>
    <name type="common">Zebra mussel</name>
    <name type="synonym">Mytilus polymorpha</name>
    <dbReference type="NCBI Taxonomy" id="45954"/>
    <lineage>
        <taxon>Eukaryota</taxon>
        <taxon>Metazoa</taxon>
        <taxon>Spiralia</taxon>
        <taxon>Lophotrochozoa</taxon>
        <taxon>Mollusca</taxon>
        <taxon>Bivalvia</taxon>
        <taxon>Autobranchia</taxon>
        <taxon>Heteroconchia</taxon>
        <taxon>Euheterodonta</taxon>
        <taxon>Imparidentia</taxon>
        <taxon>Neoheterodontei</taxon>
        <taxon>Myida</taxon>
        <taxon>Dreissenoidea</taxon>
        <taxon>Dreissenidae</taxon>
        <taxon>Dreissena</taxon>
    </lineage>
</organism>
<dbReference type="EMBL" id="JAIWYP010000010">
    <property type="protein sequence ID" value="KAH3751575.1"/>
    <property type="molecule type" value="Genomic_DNA"/>
</dbReference>
<sequence>MLGTKNNWGYGKVVPVRNLTHSAKLGGWLHSRSNLKITTFWVFPTSQTLKCHLAVSCLVPVPNLSKNLKEDGKKAAFTFINDNQRGMPMEKI</sequence>
<reference evidence="1" key="1">
    <citation type="journal article" date="2019" name="bioRxiv">
        <title>The Genome of the Zebra Mussel, Dreissena polymorpha: A Resource for Invasive Species Research.</title>
        <authorList>
            <person name="McCartney M.A."/>
            <person name="Auch B."/>
            <person name="Kono T."/>
            <person name="Mallez S."/>
            <person name="Zhang Y."/>
            <person name="Obille A."/>
            <person name="Becker A."/>
            <person name="Abrahante J.E."/>
            <person name="Garbe J."/>
            <person name="Badalamenti J.P."/>
            <person name="Herman A."/>
            <person name="Mangelson H."/>
            <person name="Liachko I."/>
            <person name="Sullivan S."/>
            <person name="Sone E.D."/>
            <person name="Koren S."/>
            <person name="Silverstein K.A.T."/>
            <person name="Beckman K.B."/>
            <person name="Gohl D.M."/>
        </authorList>
    </citation>
    <scope>NUCLEOTIDE SEQUENCE</scope>
    <source>
        <strain evidence="1">Duluth1</strain>
        <tissue evidence="1">Whole animal</tissue>
    </source>
</reference>
<name>A0A9D4DN90_DREPO</name>
<comment type="caution">
    <text evidence="1">The sequence shown here is derived from an EMBL/GenBank/DDBJ whole genome shotgun (WGS) entry which is preliminary data.</text>
</comment>
<keyword evidence="2" id="KW-1185">Reference proteome</keyword>
<accession>A0A9D4DN90</accession>
<evidence type="ECO:0000313" key="1">
    <source>
        <dbReference type="EMBL" id="KAH3751575.1"/>
    </source>
</evidence>
<evidence type="ECO:0000313" key="2">
    <source>
        <dbReference type="Proteomes" id="UP000828390"/>
    </source>
</evidence>
<proteinExistence type="predicted"/>
<protein>
    <submittedName>
        <fullName evidence="1">Uncharacterized protein</fullName>
    </submittedName>
</protein>
<dbReference type="Proteomes" id="UP000828390">
    <property type="component" value="Unassembled WGS sequence"/>
</dbReference>
<dbReference type="AlphaFoldDB" id="A0A9D4DN90"/>